<dbReference type="InterPro" id="IPR021124">
    <property type="entry name" value="CRISPR-assoc_prot_Cas5"/>
</dbReference>
<dbReference type="GO" id="GO:0004519">
    <property type="term" value="F:endonuclease activity"/>
    <property type="evidence" value="ECO:0007669"/>
    <property type="project" value="InterPro"/>
</dbReference>
<accession>A0A1X7FYA6</accession>
<evidence type="ECO:0000256" key="1">
    <source>
        <dbReference type="ARBA" id="ARBA00023118"/>
    </source>
</evidence>
<keyword evidence="1" id="KW-0051">Antiviral defense</keyword>
<evidence type="ECO:0000313" key="3">
    <source>
        <dbReference type="Proteomes" id="UP000192934"/>
    </source>
</evidence>
<proteinExistence type="predicted"/>
<dbReference type="GO" id="GO:0051607">
    <property type="term" value="P:defense response to virus"/>
    <property type="evidence" value="ECO:0007669"/>
    <property type="project" value="UniProtKB-KW"/>
</dbReference>
<dbReference type="EMBL" id="LT840185">
    <property type="protein sequence ID" value="SMF61011.1"/>
    <property type="molecule type" value="Genomic_DNA"/>
</dbReference>
<evidence type="ECO:0000313" key="2">
    <source>
        <dbReference type="EMBL" id="SMF61011.1"/>
    </source>
</evidence>
<dbReference type="InterPro" id="IPR013422">
    <property type="entry name" value="CRISPR-assoc_prot_Cas5_N"/>
</dbReference>
<dbReference type="Gene3D" id="3.30.70.2660">
    <property type="match status" value="1"/>
</dbReference>
<dbReference type="AlphaFoldDB" id="A0A1X7FYA6"/>
<protein>
    <submittedName>
        <fullName evidence="2">CRISPR-associated protein, Cas5d family</fullName>
    </submittedName>
</protein>
<name>A0A1X7FYA6_9SPHN</name>
<dbReference type="NCBIfam" id="TIGR02593">
    <property type="entry name" value="CRISPR_cas5"/>
    <property type="match status" value="1"/>
</dbReference>
<reference evidence="3" key="1">
    <citation type="submission" date="2017-04" db="EMBL/GenBank/DDBJ databases">
        <authorList>
            <person name="Varghese N."/>
            <person name="Submissions S."/>
        </authorList>
    </citation>
    <scope>NUCLEOTIDE SEQUENCE [LARGE SCALE GENOMIC DNA]</scope>
    <source>
        <strain evidence="3">Dd16</strain>
    </source>
</reference>
<dbReference type="NCBIfam" id="TIGR01876">
    <property type="entry name" value="cas_Cas5d"/>
    <property type="match status" value="1"/>
</dbReference>
<dbReference type="RefSeq" id="WP_085217017.1">
    <property type="nucleotide sequence ID" value="NZ_LT840185.1"/>
</dbReference>
<keyword evidence="3" id="KW-1185">Reference proteome</keyword>
<sequence>MPIKLLATGPRACFARPEFRTARVTYDVMTASAARGLLEAVHWKPGIHWRVSSIAVRRPIAVRGREMFERGSAAVWLEDVEYLIEAHLDIGEDEEPTAAAGKHIDMFHRRLRQQRFFRPPHLGAMEFPATLVDATGLDITPTVPPGLANRDLGWMLLDYRYEKGRKVPCFFHAALEQAVLTIPDMNGPGVLS</sequence>
<organism evidence="2 3">
    <name type="scientific">Allosphingosinicella indica</name>
    <dbReference type="NCBI Taxonomy" id="941907"/>
    <lineage>
        <taxon>Bacteria</taxon>
        <taxon>Pseudomonadati</taxon>
        <taxon>Pseudomonadota</taxon>
        <taxon>Alphaproteobacteria</taxon>
        <taxon>Sphingomonadales</taxon>
        <taxon>Sphingomonadaceae</taxon>
        <taxon>Allosphingosinicella</taxon>
    </lineage>
</organism>
<gene>
    <name evidence="2" type="ORF">SAMN06295910_0096</name>
</gene>
<dbReference type="Proteomes" id="UP000192934">
    <property type="component" value="Chromosome I"/>
</dbReference>
<dbReference type="GO" id="GO:0043571">
    <property type="term" value="P:maintenance of CRISPR repeat elements"/>
    <property type="evidence" value="ECO:0007669"/>
    <property type="project" value="InterPro"/>
</dbReference>
<dbReference type="InterPro" id="IPR010155">
    <property type="entry name" value="CRISPR-assoc_prot_Cas5d"/>
</dbReference>
<dbReference type="OrthoDB" id="5621871at2"/>
<dbReference type="Pfam" id="PF09704">
    <property type="entry name" value="Cas_Cas5d"/>
    <property type="match status" value="1"/>
</dbReference>